<comment type="caution">
    <text evidence="1">The sequence shown here is derived from an EMBL/GenBank/DDBJ whole genome shotgun (WGS) entry which is preliminary data.</text>
</comment>
<evidence type="ECO:0000313" key="1">
    <source>
        <dbReference type="EMBL" id="MFC5551701.1"/>
    </source>
</evidence>
<keyword evidence="2" id="KW-1185">Reference proteome</keyword>
<dbReference type="EMBL" id="JBHSMZ010000024">
    <property type="protein sequence ID" value="MFC5551701.1"/>
    <property type="molecule type" value="Genomic_DNA"/>
</dbReference>
<dbReference type="Gene3D" id="1.20.1290.10">
    <property type="entry name" value="AhpD-like"/>
    <property type="match status" value="1"/>
</dbReference>
<dbReference type="RefSeq" id="WP_379776206.1">
    <property type="nucleotide sequence ID" value="NZ_JBHSMZ010000024.1"/>
</dbReference>
<organism evidence="1 2">
    <name type="scientific">Massilia aerilata</name>
    <dbReference type="NCBI Taxonomy" id="453817"/>
    <lineage>
        <taxon>Bacteria</taxon>
        <taxon>Pseudomonadati</taxon>
        <taxon>Pseudomonadota</taxon>
        <taxon>Betaproteobacteria</taxon>
        <taxon>Burkholderiales</taxon>
        <taxon>Oxalobacteraceae</taxon>
        <taxon>Telluria group</taxon>
        <taxon>Massilia</taxon>
    </lineage>
</organism>
<name>A0ABW0S3Y1_9BURK</name>
<dbReference type="PANTHER" id="PTHR34846">
    <property type="entry name" value="4-CARBOXYMUCONOLACTONE DECARBOXYLASE FAMILY PROTEIN (AFU_ORTHOLOGUE AFUA_6G11590)"/>
    <property type="match status" value="1"/>
</dbReference>
<dbReference type="PANTHER" id="PTHR34846:SF11">
    <property type="entry name" value="4-CARBOXYMUCONOLACTONE DECARBOXYLASE FAMILY PROTEIN (AFU_ORTHOLOGUE AFUA_6G11590)"/>
    <property type="match status" value="1"/>
</dbReference>
<dbReference type="SUPFAM" id="SSF69118">
    <property type="entry name" value="AhpD-like"/>
    <property type="match status" value="1"/>
</dbReference>
<gene>
    <name evidence="1" type="ORF">ACFPO9_24550</name>
</gene>
<dbReference type="InterPro" id="IPR029032">
    <property type="entry name" value="AhpD-like"/>
</dbReference>
<protein>
    <submittedName>
        <fullName evidence="1">Carboxymuconolactone decarboxylase family protein</fullName>
    </submittedName>
</protein>
<proteinExistence type="predicted"/>
<sequence length="184" mass="20442">MTDRLRPIPEAEWTAAQREAAQEIVNGPRGGLYGPFVPLLRSPELMGYAQRLGEYLRYRSAIGVRLSELAILVTAREWDQQVEWAIHAPIAQQVGITADVIGAIARRHRPAAMLVDESVVYDFCLELHRDKRVSDRVYNDALALFGEQGVVDLMGVNGYYTFLAMVMNTAQTEAPASSADPLPE</sequence>
<dbReference type="Proteomes" id="UP001596086">
    <property type="component" value="Unassembled WGS sequence"/>
</dbReference>
<evidence type="ECO:0000313" key="2">
    <source>
        <dbReference type="Proteomes" id="UP001596086"/>
    </source>
</evidence>
<reference evidence="2" key="1">
    <citation type="journal article" date="2019" name="Int. J. Syst. Evol. Microbiol.">
        <title>The Global Catalogue of Microorganisms (GCM) 10K type strain sequencing project: providing services to taxonomists for standard genome sequencing and annotation.</title>
        <authorList>
            <consortium name="The Broad Institute Genomics Platform"/>
            <consortium name="The Broad Institute Genome Sequencing Center for Infectious Disease"/>
            <person name="Wu L."/>
            <person name="Ma J."/>
        </authorList>
    </citation>
    <scope>NUCLEOTIDE SEQUENCE [LARGE SCALE GENOMIC DNA]</scope>
    <source>
        <strain evidence="2">CGMCC 4.5798</strain>
    </source>
</reference>
<accession>A0ABW0S3Y1</accession>